<evidence type="ECO:0000256" key="4">
    <source>
        <dbReference type="ARBA" id="ARBA00022729"/>
    </source>
</evidence>
<evidence type="ECO:0000256" key="1">
    <source>
        <dbReference type="ARBA" id="ARBA00004196"/>
    </source>
</evidence>
<dbReference type="InterPro" id="IPR030678">
    <property type="entry name" value="Peptide/Ni-bd"/>
</dbReference>
<comment type="similarity">
    <text evidence="2">Belongs to the bacterial solute-binding protein 5 family.</text>
</comment>
<evidence type="ECO:0000256" key="3">
    <source>
        <dbReference type="ARBA" id="ARBA00022448"/>
    </source>
</evidence>
<evidence type="ECO:0000313" key="9">
    <source>
        <dbReference type="Proteomes" id="UP000031967"/>
    </source>
</evidence>
<feature type="compositionally biased region" description="Gly residues" evidence="5">
    <location>
        <begin position="27"/>
        <end position="41"/>
    </location>
</feature>
<name>A0ABR5AF39_9BACL</name>
<dbReference type="InterPro" id="IPR039424">
    <property type="entry name" value="SBP_5"/>
</dbReference>
<dbReference type="Pfam" id="PF00496">
    <property type="entry name" value="SBP_bac_5"/>
    <property type="match status" value="1"/>
</dbReference>
<dbReference type="Gene3D" id="3.90.76.10">
    <property type="entry name" value="Dipeptide-binding Protein, Domain 1"/>
    <property type="match status" value="1"/>
</dbReference>
<evidence type="ECO:0000256" key="6">
    <source>
        <dbReference type="SAM" id="SignalP"/>
    </source>
</evidence>
<dbReference type="Gene3D" id="3.10.105.10">
    <property type="entry name" value="Dipeptide-binding Protein, Domain 3"/>
    <property type="match status" value="1"/>
</dbReference>
<feature type="chain" id="PRO_5045202455" evidence="6">
    <location>
        <begin position="27"/>
        <end position="571"/>
    </location>
</feature>
<dbReference type="PROSITE" id="PS51257">
    <property type="entry name" value="PROKAR_LIPOPROTEIN"/>
    <property type="match status" value="1"/>
</dbReference>
<evidence type="ECO:0000256" key="5">
    <source>
        <dbReference type="SAM" id="MobiDB-lite"/>
    </source>
</evidence>
<comment type="subcellular location">
    <subcellularLocation>
        <location evidence="1">Cell envelope</location>
    </subcellularLocation>
</comment>
<dbReference type="PANTHER" id="PTHR30290">
    <property type="entry name" value="PERIPLASMIC BINDING COMPONENT OF ABC TRANSPORTER"/>
    <property type="match status" value="1"/>
</dbReference>
<feature type="domain" description="Solute-binding protein family 5" evidence="7">
    <location>
        <begin position="102"/>
        <end position="491"/>
    </location>
</feature>
<dbReference type="SUPFAM" id="SSF53850">
    <property type="entry name" value="Periplasmic binding protein-like II"/>
    <property type="match status" value="1"/>
</dbReference>
<feature type="signal peptide" evidence="6">
    <location>
        <begin position="1"/>
        <end position="26"/>
    </location>
</feature>
<dbReference type="Proteomes" id="UP000031967">
    <property type="component" value="Unassembled WGS sequence"/>
</dbReference>
<feature type="region of interest" description="Disordered" evidence="5">
    <location>
        <begin position="27"/>
        <end position="61"/>
    </location>
</feature>
<evidence type="ECO:0000259" key="7">
    <source>
        <dbReference type="Pfam" id="PF00496"/>
    </source>
</evidence>
<sequence length="571" mass="62456">MARKTWASLVSAIVLAGTLLSGCATGTGGDGKSSGSGGAASGSGTNTAAEKGGKAASGPKELKLNFRAEPPVLDSSKSTAAAAFTIIGAVNEGLYRIDKDGKPQPALAKDMPKVSADGKTYTVTLRDNLTFADGSKLTTADFDYAFKRALDPATKAQYSFMLSYIKGANAILAAKTPEEVEAKKKELGVKIIDEKTLEITLDQPVPFFTDLMAFQTYYPLQKSFVEKLGDKFGMDADKILPNGPFKLESWDHGKQLVLVKNDKYWDKDNVKLDRAVFNIVKDQNTGMNLYETNEADVADISRDFVGIWKNKPDFQPKRELTTSYLMFGEKNVPAFKNAKIRMALALAIDNQGYVDTVLGNGSVAAEGLIPKGMMDGNGKEFRQTAGVTMPKYDPAKAKQLLADGLKEAGLTAMPQLKVIADDNEGGKKALEFILNQWKQNLGFDAVAEPVPHALRIERQSQHNFEVVVSLWNGDYNDPMTFLDMWITGGEFNEVDYSNAEYDKLVNGAKAELDTAKRTKMLVDAEKILMQEMPIAPNYFRTQAYLVKPYVKGLILPSMGGDFELKWATIEK</sequence>
<dbReference type="PIRSF" id="PIRSF002741">
    <property type="entry name" value="MppA"/>
    <property type="match status" value="1"/>
</dbReference>
<keyword evidence="4 6" id="KW-0732">Signal</keyword>
<evidence type="ECO:0000256" key="2">
    <source>
        <dbReference type="ARBA" id="ARBA00005695"/>
    </source>
</evidence>
<proteinExistence type="inferred from homology"/>
<dbReference type="Gene3D" id="3.40.190.10">
    <property type="entry name" value="Periplasmic binding protein-like II"/>
    <property type="match status" value="1"/>
</dbReference>
<dbReference type="InterPro" id="IPR000914">
    <property type="entry name" value="SBP_5_dom"/>
</dbReference>
<gene>
    <name evidence="8" type="ORF">SD70_18950</name>
</gene>
<keyword evidence="3" id="KW-0813">Transport</keyword>
<accession>A0ABR5AF39</accession>
<dbReference type="EMBL" id="JXAK01000034">
    <property type="protein sequence ID" value="KIL39606.1"/>
    <property type="molecule type" value="Genomic_DNA"/>
</dbReference>
<comment type="caution">
    <text evidence="8">The sequence shown here is derived from an EMBL/GenBank/DDBJ whole genome shotgun (WGS) entry which is preliminary data.</text>
</comment>
<dbReference type="RefSeq" id="WP_041049083.1">
    <property type="nucleotide sequence ID" value="NZ_JXAK01000034.1"/>
</dbReference>
<reference evidence="8 9" key="1">
    <citation type="submission" date="2014-12" db="EMBL/GenBank/DDBJ databases">
        <title>Draft genome sequence of Paenibacillus kamchatkensis strain B-2647.</title>
        <authorList>
            <person name="Karlyshev A.V."/>
            <person name="Kudryashova E.B."/>
        </authorList>
    </citation>
    <scope>NUCLEOTIDE SEQUENCE [LARGE SCALE GENOMIC DNA]</scope>
    <source>
        <strain evidence="8 9">VKM B-2647</strain>
    </source>
</reference>
<organism evidence="8 9">
    <name type="scientific">Gordoniibacillus kamchatkensis</name>
    <dbReference type="NCBI Taxonomy" id="1590651"/>
    <lineage>
        <taxon>Bacteria</taxon>
        <taxon>Bacillati</taxon>
        <taxon>Bacillota</taxon>
        <taxon>Bacilli</taxon>
        <taxon>Bacillales</taxon>
        <taxon>Paenibacillaceae</taxon>
        <taxon>Gordoniibacillus</taxon>
    </lineage>
</organism>
<dbReference type="CDD" id="cd08504">
    <property type="entry name" value="PBP2_OppA"/>
    <property type="match status" value="1"/>
</dbReference>
<keyword evidence="9" id="KW-1185">Reference proteome</keyword>
<evidence type="ECO:0000313" key="8">
    <source>
        <dbReference type="EMBL" id="KIL39606.1"/>
    </source>
</evidence>
<dbReference type="PANTHER" id="PTHR30290:SF10">
    <property type="entry name" value="PERIPLASMIC OLIGOPEPTIDE-BINDING PROTEIN-RELATED"/>
    <property type="match status" value="1"/>
</dbReference>
<protein>
    <submittedName>
        <fullName evidence="8">Peptide ABC transporter substrate-binding protein</fullName>
    </submittedName>
</protein>